<dbReference type="NCBIfam" id="NF003714">
    <property type="entry name" value="PRK05326.1-1"/>
    <property type="match status" value="1"/>
</dbReference>
<keyword evidence="9 10" id="KW-0472">Membrane</keyword>
<dbReference type="InterPro" id="IPR036721">
    <property type="entry name" value="RCK_C_sf"/>
</dbReference>
<dbReference type="RefSeq" id="WP_076461025.1">
    <property type="nucleotide sequence ID" value="NZ_FTMN01000001.1"/>
</dbReference>
<evidence type="ECO:0000256" key="9">
    <source>
        <dbReference type="ARBA" id="ARBA00023136"/>
    </source>
</evidence>
<organism evidence="12 13">
    <name type="scientific">Marinobacterium stanieri</name>
    <dbReference type="NCBI Taxonomy" id="49186"/>
    <lineage>
        <taxon>Bacteria</taxon>
        <taxon>Pseudomonadati</taxon>
        <taxon>Pseudomonadota</taxon>
        <taxon>Gammaproteobacteria</taxon>
        <taxon>Oceanospirillales</taxon>
        <taxon>Oceanospirillaceae</taxon>
        <taxon>Marinobacterium</taxon>
    </lineage>
</organism>
<feature type="transmembrane region" description="Helical" evidence="10">
    <location>
        <begin position="48"/>
        <end position="69"/>
    </location>
</feature>
<gene>
    <name evidence="12" type="ORF">SAMN05421647_101816</name>
</gene>
<feature type="transmembrane region" description="Helical" evidence="10">
    <location>
        <begin position="358"/>
        <end position="380"/>
    </location>
</feature>
<evidence type="ECO:0000256" key="1">
    <source>
        <dbReference type="ARBA" id="ARBA00004651"/>
    </source>
</evidence>
<keyword evidence="8" id="KW-0406">Ion transport</keyword>
<dbReference type="Proteomes" id="UP000186895">
    <property type="component" value="Unassembled WGS sequence"/>
</dbReference>
<proteinExistence type="predicted"/>
<dbReference type="InterPro" id="IPR006153">
    <property type="entry name" value="Cation/H_exchanger_TM"/>
</dbReference>
<feature type="domain" description="RCK C-terminal" evidence="11">
    <location>
        <begin position="399"/>
        <end position="481"/>
    </location>
</feature>
<keyword evidence="7 10" id="KW-1133">Transmembrane helix</keyword>
<feature type="transmembrane region" description="Helical" evidence="10">
    <location>
        <begin position="116"/>
        <end position="136"/>
    </location>
</feature>
<dbReference type="NCBIfam" id="NF003716">
    <property type="entry name" value="PRK05326.1-3"/>
    <property type="match status" value="1"/>
</dbReference>
<keyword evidence="5" id="KW-0630">Potassium</keyword>
<dbReference type="GO" id="GO:1902600">
    <property type="term" value="P:proton transmembrane transport"/>
    <property type="evidence" value="ECO:0007669"/>
    <property type="project" value="InterPro"/>
</dbReference>
<evidence type="ECO:0000256" key="3">
    <source>
        <dbReference type="ARBA" id="ARBA00022449"/>
    </source>
</evidence>
<evidence type="ECO:0000256" key="5">
    <source>
        <dbReference type="ARBA" id="ARBA00022538"/>
    </source>
</evidence>
<dbReference type="SUPFAM" id="SSF116726">
    <property type="entry name" value="TrkA C-terminal domain-like"/>
    <property type="match status" value="1"/>
</dbReference>
<sequence length="567" mass="60954">MILTLLFASAMLLISIVLSPLSNRLGMPVLLLFLVVGLVAGQSEWGMLMSADVSSTFLVGNLALAVILLDGGMRTRIETFRVGLKPALTLATVGVLVTASLAGLAAYWILGLPLLHALLIGTIISSTDAAAVFALLQNHGLRLNQRVSATLEIESGSNDPMAIFLTIILLELITRETPPGLPEAVGLLITQLALGGLGGLGGGWLLSRLLNSLQLQPAFYPLLVTATGLSVFAAVTLLDGSGFLAIYLMGIWVGNHGLRKMDDILQIHDGLAWLAQLSLFLMLGLLLSPHEQLTLLPEGLALGAILILVARPLAVFLCLWPFKFRWPELLFIAWVGLRGAVPIVLALFPLMADVENAAIFPTIAFIVVVLSLMLQGTTLARAARWLKLELPAEPGALQRTSLDWSTEHNHRLMIFELDGEHWTPPRTLKGVRLPADVVVTAVLRKDMLMPYEADLALQTGDKLAVIGAEDTEVKLAKLFSSVTSIPALKESTFFGAFELNGSVELDALAQNFGVQIDDAIKQQSLDYYIQSCLKAPPVEGDRVSLGAINLVVKSVENGQVTRVGLKF</sequence>
<keyword evidence="5" id="KW-0633">Potassium transport</keyword>
<dbReference type="Pfam" id="PF00999">
    <property type="entry name" value="Na_H_Exchanger"/>
    <property type="match status" value="1"/>
</dbReference>
<feature type="transmembrane region" description="Helical" evidence="10">
    <location>
        <begin position="329"/>
        <end position="352"/>
    </location>
</feature>
<dbReference type="GO" id="GO:0006813">
    <property type="term" value="P:potassium ion transport"/>
    <property type="evidence" value="ECO:0007669"/>
    <property type="project" value="UniProtKB-KW"/>
</dbReference>
<keyword evidence="4" id="KW-1003">Cell membrane</keyword>
<dbReference type="InterPro" id="IPR038770">
    <property type="entry name" value="Na+/solute_symporter_sf"/>
</dbReference>
<keyword evidence="2" id="KW-0813">Transport</keyword>
<name>A0A1N6P6J6_9GAMM</name>
<feature type="transmembrane region" description="Helical" evidence="10">
    <location>
        <begin position="270"/>
        <end position="288"/>
    </location>
</feature>
<dbReference type="Pfam" id="PF03471">
    <property type="entry name" value="CorC_HlyC"/>
    <property type="match status" value="1"/>
</dbReference>
<dbReference type="Gene3D" id="3.30.70.1450">
    <property type="entry name" value="Regulator of K+ conductance, C-terminal domain"/>
    <property type="match status" value="1"/>
</dbReference>
<keyword evidence="6 10" id="KW-0812">Transmembrane</keyword>
<evidence type="ECO:0000256" key="10">
    <source>
        <dbReference type="SAM" id="Phobius"/>
    </source>
</evidence>
<dbReference type="InterPro" id="IPR005170">
    <property type="entry name" value="Transptr-assoc_dom"/>
</dbReference>
<dbReference type="NCBIfam" id="NF003715">
    <property type="entry name" value="PRK05326.1-2"/>
    <property type="match status" value="1"/>
</dbReference>
<evidence type="ECO:0000256" key="6">
    <source>
        <dbReference type="ARBA" id="ARBA00022692"/>
    </source>
</evidence>
<dbReference type="PANTHER" id="PTHR32507">
    <property type="entry name" value="NA(+)/H(+) ANTIPORTER 1"/>
    <property type="match status" value="1"/>
</dbReference>
<evidence type="ECO:0000313" key="12">
    <source>
        <dbReference type="EMBL" id="SIP99897.1"/>
    </source>
</evidence>
<evidence type="ECO:0000256" key="7">
    <source>
        <dbReference type="ARBA" id="ARBA00022989"/>
    </source>
</evidence>
<dbReference type="GO" id="GO:0015297">
    <property type="term" value="F:antiporter activity"/>
    <property type="evidence" value="ECO:0007669"/>
    <property type="project" value="UniProtKB-KW"/>
</dbReference>
<protein>
    <submittedName>
        <fullName evidence="12">Potassium/proton antiporter, CPA1 family</fullName>
    </submittedName>
</protein>
<dbReference type="STRING" id="49186.SAMN05421647_101816"/>
<dbReference type="AlphaFoldDB" id="A0A1N6P6J6"/>
<dbReference type="EMBL" id="FTMN01000001">
    <property type="protein sequence ID" value="SIP99897.1"/>
    <property type="molecule type" value="Genomic_DNA"/>
</dbReference>
<evidence type="ECO:0000256" key="4">
    <source>
        <dbReference type="ARBA" id="ARBA00022475"/>
    </source>
</evidence>
<dbReference type="PANTHER" id="PTHR32507:SF7">
    <property type="entry name" value="K(+)_H(+) ANTIPORTER NHAP2"/>
    <property type="match status" value="1"/>
</dbReference>
<dbReference type="GO" id="GO:0005886">
    <property type="term" value="C:plasma membrane"/>
    <property type="evidence" value="ECO:0007669"/>
    <property type="project" value="UniProtKB-SubCell"/>
</dbReference>
<dbReference type="Gene3D" id="1.20.1530.20">
    <property type="match status" value="1"/>
</dbReference>
<feature type="transmembrane region" description="Helical" evidence="10">
    <location>
        <begin position="90"/>
        <end position="110"/>
    </location>
</feature>
<evidence type="ECO:0000256" key="8">
    <source>
        <dbReference type="ARBA" id="ARBA00023065"/>
    </source>
</evidence>
<dbReference type="eggNOG" id="COG3263">
    <property type="taxonomic scope" value="Bacteria"/>
</dbReference>
<evidence type="ECO:0000256" key="2">
    <source>
        <dbReference type="ARBA" id="ARBA00022448"/>
    </source>
</evidence>
<evidence type="ECO:0000313" key="13">
    <source>
        <dbReference type="Proteomes" id="UP000186895"/>
    </source>
</evidence>
<reference evidence="13" key="1">
    <citation type="submission" date="2017-01" db="EMBL/GenBank/DDBJ databases">
        <authorList>
            <person name="Varghese N."/>
            <person name="Submissions S."/>
        </authorList>
    </citation>
    <scope>NUCLEOTIDE SEQUENCE [LARGE SCALE GENOMIC DNA]</scope>
    <source>
        <strain evidence="13">DSM 7027</strain>
    </source>
</reference>
<feature type="transmembrane region" description="Helical" evidence="10">
    <location>
        <begin position="300"/>
        <end position="322"/>
    </location>
</feature>
<dbReference type="PROSITE" id="PS51202">
    <property type="entry name" value="RCK_C"/>
    <property type="match status" value="1"/>
</dbReference>
<accession>A0A1N6P6J6</accession>
<comment type="subcellular location">
    <subcellularLocation>
        <location evidence="1">Cell membrane</location>
        <topology evidence="1">Multi-pass membrane protein</topology>
    </subcellularLocation>
</comment>
<dbReference type="InterPro" id="IPR006037">
    <property type="entry name" value="RCK_C"/>
</dbReference>
<keyword evidence="3" id="KW-0050">Antiport</keyword>
<evidence type="ECO:0000259" key="11">
    <source>
        <dbReference type="PROSITE" id="PS51202"/>
    </source>
</evidence>
<keyword evidence="13" id="KW-1185">Reference proteome</keyword>
<dbReference type="GO" id="GO:0008324">
    <property type="term" value="F:monoatomic cation transmembrane transporter activity"/>
    <property type="evidence" value="ECO:0007669"/>
    <property type="project" value="InterPro"/>
</dbReference>
<feature type="transmembrane region" description="Helical" evidence="10">
    <location>
        <begin position="185"/>
        <end position="206"/>
    </location>
</feature>